<evidence type="ECO:0008006" key="4">
    <source>
        <dbReference type="Google" id="ProtNLM"/>
    </source>
</evidence>
<dbReference type="AlphaFoldDB" id="A0A1J0AC90"/>
<feature type="transmembrane region" description="Helical" evidence="1">
    <location>
        <begin position="51"/>
        <end position="72"/>
    </location>
</feature>
<dbReference type="OrthoDB" id="503367at2"/>
<keyword evidence="1" id="KW-1133">Transmembrane helix</keyword>
<keyword evidence="1" id="KW-0472">Membrane</keyword>
<gene>
    <name evidence="2" type="ORF">GlitD10_1230</name>
</gene>
<dbReference type="STRING" id="1188229.GlitD10_1230"/>
<evidence type="ECO:0000256" key="1">
    <source>
        <dbReference type="SAM" id="Phobius"/>
    </source>
</evidence>
<reference evidence="2 3" key="1">
    <citation type="submission" date="2016-10" db="EMBL/GenBank/DDBJ databases">
        <title>Description of Gloeomargarita lithophora gen. nov., sp. nov., a thylakoid-bearing basal-branching cyanobacterium with intracellular carbonates, and proposal for Gloeomargaritales ord. nov.</title>
        <authorList>
            <person name="Moreira D."/>
            <person name="Tavera R."/>
            <person name="Benzerara K."/>
            <person name="Skouri-Panet F."/>
            <person name="Couradeau E."/>
            <person name="Gerard E."/>
            <person name="Loussert C."/>
            <person name="Novelo E."/>
            <person name="Zivanovic Y."/>
            <person name="Lopez-Garcia P."/>
        </authorList>
    </citation>
    <scope>NUCLEOTIDE SEQUENCE [LARGE SCALE GENOMIC DNA]</scope>
    <source>
        <strain evidence="2 3">D10</strain>
    </source>
</reference>
<proteinExistence type="predicted"/>
<protein>
    <recommendedName>
        <fullName evidence="4">Chromosome segregation ATPase</fullName>
    </recommendedName>
</protein>
<dbReference type="RefSeq" id="WP_157776193.1">
    <property type="nucleotide sequence ID" value="NZ_CP017675.1"/>
</dbReference>
<dbReference type="KEGG" id="glt:GlitD10_1230"/>
<dbReference type="EMBL" id="CP017675">
    <property type="protein sequence ID" value="APB33550.1"/>
    <property type="molecule type" value="Genomic_DNA"/>
</dbReference>
<sequence length="636" mass="70035">MLKYAQNIKYAQTVTANFAGMTQTPDPKLITPETQPVTVAPTASWLDRWPLLVAGTALVSGLVGFGAVILMLRLPSFPKCNNLFLPTASVANRLYCAQEAAKTKDVAGLERAINLVADLPPEHPQRAEIDRFINSWAMDLLALANEQVQAGNLEAAISITQKIPPGTAAAQLAQEELRKWQMGWTEVTRIYEEAEAALRKGDWRTAMAQASILPTINESYAQTARYQELSRMILRTRQEATILEQAEGLAQQGQVQQLLEAMAKTKTIPKDSYLFDQAQAKYQRWARDILDVAALRELRARNLAGALAAAQQVPADVNLQEEVADFTLLAEAESQTWNDSVAGYQAAIAKAKTLDPSRPLYNQAQIQIETWQQTIVALNLLNQARQVAGGRTVAAWNQAIALVRQIPSNNPLWNRAQAEVDGWTNQIQIAEDSPILTRAEGLAAPATIAAYSSAIAEAQQIRPSRALYPRAQERVREWQTRLETLQDQPYLEAAKLSADRGDWSGAINEARRVAAGRALYNQAQGQIKQWQGRVQFQDAEKQAALNTPSGWVRAIQLALPLRSQGDIKPQVEQLLIQNSNKLLEQARQNETSNPTEAMNWAKQIPPGTPAHVPAQELIRKLAPPAPSPSPQASPTP</sequence>
<accession>A0A1J0AC90</accession>
<keyword evidence="1" id="KW-0812">Transmembrane</keyword>
<keyword evidence="3" id="KW-1185">Reference proteome</keyword>
<name>A0A1J0AC90_9CYAN</name>
<dbReference type="Proteomes" id="UP000180235">
    <property type="component" value="Chromosome"/>
</dbReference>
<evidence type="ECO:0000313" key="2">
    <source>
        <dbReference type="EMBL" id="APB33550.1"/>
    </source>
</evidence>
<organism evidence="2 3">
    <name type="scientific">Gloeomargarita lithophora Alchichica-D10</name>
    <dbReference type="NCBI Taxonomy" id="1188229"/>
    <lineage>
        <taxon>Bacteria</taxon>
        <taxon>Bacillati</taxon>
        <taxon>Cyanobacteriota</taxon>
        <taxon>Cyanophyceae</taxon>
        <taxon>Gloeomargaritales</taxon>
        <taxon>Gloeomargaritaceae</taxon>
        <taxon>Gloeomargarita</taxon>
    </lineage>
</organism>
<evidence type="ECO:0000313" key="3">
    <source>
        <dbReference type="Proteomes" id="UP000180235"/>
    </source>
</evidence>